<organism evidence="1 2">
    <name type="scientific">Secundilactobacillus collinoides</name>
    <name type="common">Lactobacillus collinoides</name>
    <dbReference type="NCBI Taxonomy" id="33960"/>
    <lineage>
        <taxon>Bacteria</taxon>
        <taxon>Bacillati</taxon>
        <taxon>Bacillota</taxon>
        <taxon>Bacilli</taxon>
        <taxon>Lactobacillales</taxon>
        <taxon>Lactobacillaceae</taxon>
        <taxon>Secundilactobacillus</taxon>
    </lineage>
</organism>
<comment type="caution">
    <text evidence="1">The sequence shown here is derived from an EMBL/GenBank/DDBJ whole genome shotgun (WGS) entry which is preliminary data.</text>
</comment>
<name>A0A166G9A5_SECCO</name>
<keyword evidence="2" id="KW-1185">Reference proteome</keyword>
<reference evidence="1 2" key="1">
    <citation type="submission" date="2015-02" db="EMBL/GenBank/DDBJ databases">
        <title>Draft genome sequence of Lactobacillus collinoides CUPV2371 isolated from a natural cider, the first genome sequence of a strain of this species.</title>
        <authorList>
            <person name="Puertas A.I."/>
            <person name="Spano G."/>
            <person name="Capozzi V."/>
            <person name="Lamontanara A."/>
            <person name="Orru L."/>
            <person name="Duenas M.T."/>
        </authorList>
    </citation>
    <scope>NUCLEOTIDE SEQUENCE [LARGE SCALE GENOMIC DNA]</scope>
    <source>
        <strain evidence="1 2">237</strain>
    </source>
</reference>
<gene>
    <name evidence="1" type="ORF">TY91_12640</name>
</gene>
<dbReference type="PATRIC" id="fig|33960.6.peg.3228"/>
<accession>A0A166G9A5</accession>
<dbReference type="EMBL" id="JYDC01000082">
    <property type="protein sequence ID" value="KZL37590.1"/>
    <property type="molecule type" value="Genomic_DNA"/>
</dbReference>
<evidence type="ECO:0000313" key="1">
    <source>
        <dbReference type="EMBL" id="KZL37590.1"/>
    </source>
</evidence>
<protein>
    <submittedName>
        <fullName evidence="1">Uncharacterized protein</fullName>
    </submittedName>
</protein>
<dbReference type="Proteomes" id="UP000076480">
    <property type="component" value="Unassembled WGS sequence"/>
</dbReference>
<evidence type="ECO:0000313" key="2">
    <source>
        <dbReference type="Proteomes" id="UP000076480"/>
    </source>
</evidence>
<sequence length="83" mass="9729">MGLKTLLLPEYKRLQRNPNWVLAGAFYCRWRLVHIEAKSTSGTKVMSSRMFIGFGLLIQSFFCLLWELNNKFLLLYGLKIKTN</sequence>
<proteinExistence type="predicted"/>
<dbReference type="AlphaFoldDB" id="A0A166G9A5"/>